<dbReference type="Pfam" id="PF04519">
    <property type="entry name" value="Bactofilin"/>
    <property type="match status" value="1"/>
</dbReference>
<evidence type="ECO:0000313" key="2">
    <source>
        <dbReference type="EMBL" id="MBC5767553.1"/>
    </source>
</evidence>
<proteinExistence type="inferred from homology"/>
<dbReference type="PANTHER" id="PTHR35024:SF4">
    <property type="entry name" value="POLYMER-FORMING CYTOSKELETAL PROTEIN"/>
    <property type="match status" value="1"/>
</dbReference>
<protein>
    <submittedName>
        <fullName evidence="2">Polymer-forming cytoskeletal protein</fullName>
    </submittedName>
</protein>
<gene>
    <name evidence="2" type="ORF">H8R02_24020</name>
</gene>
<organism evidence="2 3">
    <name type="scientific">Ramlibacter albus</name>
    <dbReference type="NCBI Taxonomy" id="2079448"/>
    <lineage>
        <taxon>Bacteria</taxon>
        <taxon>Pseudomonadati</taxon>
        <taxon>Pseudomonadota</taxon>
        <taxon>Betaproteobacteria</taxon>
        <taxon>Burkholderiales</taxon>
        <taxon>Comamonadaceae</taxon>
        <taxon>Ramlibacter</taxon>
    </lineage>
</organism>
<dbReference type="PANTHER" id="PTHR35024">
    <property type="entry name" value="HYPOTHETICAL CYTOSOLIC PROTEIN"/>
    <property type="match status" value="1"/>
</dbReference>
<evidence type="ECO:0000313" key="3">
    <source>
        <dbReference type="Proteomes" id="UP000596827"/>
    </source>
</evidence>
<dbReference type="Proteomes" id="UP000596827">
    <property type="component" value="Unassembled WGS sequence"/>
</dbReference>
<dbReference type="InterPro" id="IPR007607">
    <property type="entry name" value="BacA/B"/>
</dbReference>
<comment type="similarity">
    <text evidence="1">Belongs to the bactofilin family.</text>
</comment>
<accession>A0A923MBX4</accession>
<dbReference type="EMBL" id="JACORU010000011">
    <property type="protein sequence ID" value="MBC5767553.1"/>
    <property type="molecule type" value="Genomic_DNA"/>
</dbReference>
<sequence>MTIPVPAGPRTRGSLEGLLARARLGPCAVFPAGLRFEGSAQLPCNVIVEGNVDGTLDVAGEGILHVANSGAVVGTLNCPDARIDGTVDGEINCPEGAVEISATARCRVKVHYRELSVARGAEVEADFIATGVQHG</sequence>
<reference evidence="2" key="1">
    <citation type="submission" date="2020-08" db="EMBL/GenBank/DDBJ databases">
        <title>Ramlibacter sp. GTP1 16S ribosomal RNA gene genome sequencing and assembly.</title>
        <authorList>
            <person name="Kang M."/>
        </authorList>
    </citation>
    <scope>NUCLEOTIDE SEQUENCE</scope>
    <source>
        <strain evidence="2">GTP1</strain>
    </source>
</reference>
<name>A0A923MBX4_9BURK</name>
<comment type="caution">
    <text evidence="2">The sequence shown here is derived from an EMBL/GenBank/DDBJ whole genome shotgun (WGS) entry which is preliminary data.</text>
</comment>
<keyword evidence="3" id="KW-1185">Reference proteome</keyword>
<dbReference type="RefSeq" id="WP_187084039.1">
    <property type="nucleotide sequence ID" value="NZ_JACORU010000011.1"/>
</dbReference>
<dbReference type="AlphaFoldDB" id="A0A923MBX4"/>
<evidence type="ECO:0000256" key="1">
    <source>
        <dbReference type="ARBA" id="ARBA00044755"/>
    </source>
</evidence>